<evidence type="ECO:0000259" key="14">
    <source>
        <dbReference type="Pfam" id="PF17039"/>
    </source>
</evidence>
<evidence type="ECO:0000256" key="12">
    <source>
        <dbReference type="RuleBase" id="RU003832"/>
    </source>
</evidence>
<evidence type="ECO:0000256" key="9">
    <source>
        <dbReference type="ARBA" id="ARBA00023034"/>
    </source>
</evidence>
<dbReference type="GO" id="GO:0032580">
    <property type="term" value="C:Golgi cisterna membrane"/>
    <property type="evidence" value="ECO:0007669"/>
    <property type="project" value="UniProtKB-SubCell"/>
</dbReference>
<protein>
    <recommendedName>
        <fullName evidence="12">Fucosyltransferase</fullName>
        <ecNumber evidence="12">2.4.1.-</ecNumber>
    </recommendedName>
</protein>
<keyword evidence="8" id="KW-1133">Transmembrane helix</keyword>
<name>A0A2S2PGS7_SCHGA</name>
<sequence>MTNRLLRLLLILVLCVSVLYNSIFAVYWIIKRTYDISYNIEKLEQSDAYNEPNVNNILDNHNQQNHPYFSDPIITVTPYYKEMEWNEIANPPLPWYFKDGTIRPAKAPSINIRFKLSQVWPEEQINGDRVEEQLMFVPSNYKYNNAPIKSILLFNNVNEWMVDIGQNEFISKDCPVNRCTITTDKSKSSNIDSILFRNEFSRPDHIKVGKQVWILFIIEPAYYTELNVGHDLINWTATYRHDSDIVTPYQRWAYYDPSVTQIEQFNRNYAQNKTKQLAIIISNCNTNYYDRELFYATELSKYNISVDVYGECGEFKNIESNTFLQMLEQDFKFYLAFENSNCIDYVTDKFFVNGLQHNVLPIVMGGRREDYERMAPRHSYVHVDDYESPRRLAEYLRRLDADDDLYNEYFRWKGTGEFIDTKFFCRLCAMLHDDGAPTKHYRNINDWWRGPGVCNNAMPWRRFIESSADAGEPQWAVNSD</sequence>
<dbReference type="InterPro" id="IPR031481">
    <property type="entry name" value="Glyco_tran_10_N"/>
</dbReference>
<evidence type="ECO:0000256" key="3">
    <source>
        <dbReference type="ARBA" id="ARBA00008919"/>
    </source>
</evidence>
<feature type="domain" description="Fucosyltransferase N-terminal" evidence="14">
    <location>
        <begin position="150"/>
        <end position="250"/>
    </location>
</feature>
<keyword evidence="5 12" id="KW-0808">Transferase</keyword>
<evidence type="ECO:0000256" key="7">
    <source>
        <dbReference type="ARBA" id="ARBA00022968"/>
    </source>
</evidence>
<dbReference type="Pfam" id="PF00852">
    <property type="entry name" value="Glyco_transf_10"/>
    <property type="match status" value="1"/>
</dbReference>
<keyword evidence="9 12" id="KW-0333">Golgi apparatus</keyword>
<dbReference type="InterPro" id="IPR055270">
    <property type="entry name" value="Glyco_tran_10_C"/>
</dbReference>
<dbReference type="GO" id="GO:0008417">
    <property type="term" value="F:fucosyltransferase activity"/>
    <property type="evidence" value="ECO:0007669"/>
    <property type="project" value="InterPro"/>
</dbReference>
<keyword evidence="10" id="KW-0472">Membrane</keyword>
<keyword evidence="6 12" id="KW-0812">Transmembrane</keyword>
<comment type="subcellular location">
    <subcellularLocation>
        <location evidence="1 12">Golgi apparatus</location>
        <location evidence="1 12">Golgi stack membrane</location>
        <topology evidence="1 12">Single-pass type II membrane protein</topology>
    </subcellularLocation>
</comment>
<dbReference type="Gene3D" id="3.40.50.11660">
    <property type="entry name" value="Glycosyl transferase family 10, C-terminal domain"/>
    <property type="match status" value="1"/>
</dbReference>
<evidence type="ECO:0000256" key="4">
    <source>
        <dbReference type="ARBA" id="ARBA00022676"/>
    </source>
</evidence>
<evidence type="ECO:0000256" key="6">
    <source>
        <dbReference type="ARBA" id="ARBA00022692"/>
    </source>
</evidence>
<proteinExistence type="inferred from homology"/>
<keyword evidence="4 12" id="KW-0328">Glycosyltransferase</keyword>
<comment type="similarity">
    <text evidence="3 12">Belongs to the glycosyltransferase 10 family.</text>
</comment>
<reference evidence="15" key="1">
    <citation type="submission" date="2018-04" db="EMBL/GenBank/DDBJ databases">
        <title>Transcriptome of Schizaphis graminum biotype I.</title>
        <authorList>
            <person name="Scully E.D."/>
            <person name="Geib S.M."/>
            <person name="Palmer N.A."/>
            <person name="Koch K."/>
            <person name="Bradshaw J."/>
            <person name="Heng-Moss T."/>
            <person name="Sarath G."/>
        </authorList>
    </citation>
    <scope>NUCLEOTIDE SEQUENCE</scope>
</reference>
<dbReference type="PANTHER" id="PTHR48438">
    <property type="entry name" value="ALPHA-(1,3)-FUCOSYLTRANSFERASE C-RELATED"/>
    <property type="match status" value="1"/>
</dbReference>
<dbReference type="AlphaFoldDB" id="A0A2S2PGS7"/>
<dbReference type="UniPathway" id="UPA00378"/>
<gene>
    <name evidence="15" type="primary">FucTA_1</name>
    <name evidence="15" type="ORF">g.91046</name>
</gene>
<dbReference type="SUPFAM" id="SSF53756">
    <property type="entry name" value="UDP-Glycosyltransferase/glycogen phosphorylase"/>
    <property type="match status" value="1"/>
</dbReference>
<dbReference type="EMBL" id="GGMR01016008">
    <property type="protein sequence ID" value="MBY28627.1"/>
    <property type="molecule type" value="Transcribed_RNA"/>
</dbReference>
<dbReference type="FunFam" id="3.40.50.11660:FF:000004">
    <property type="entry name" value="Glycoprotein 3-alpha-L-fucosyltransferase A"/>
    <property type="match status" value="1"/>
</dbReference>
<dbReference type="Pfam" id="PF17039">
    <property type="entry name" value="Glyco_tran_10_N"/>
    <property type="match status" value="1"/>
</dbReference>
<evidence type="ECO:0000256" key="8">
    <source>
        <dbReference type="ARBA" id="ARBA00022989"/>
    </source>
</evidence>
<keyword evidence="11" id="KW-0325">Glycoprotein</keyword>
<evidence type="ECO:0000256" key="5">
    <source>
        <dbReference type="ARBA" id="ARBA00022679"/>
    </source>
</evidence>
<dbReference type="InterPro" id="IPR001503">
    <property type="entry name" value="Glyco_trans_10"/>
</dbReference>
<dbReference type="PANTHER" id="PTHR48438:SF1">
    <property type="entry name" value="ALPHA-(1,3)-FUCOSYLTRANSFERASE C-RELATED"/>
    <property type="match status" value="1"/>
</dbReference>
<evidence type="ECO:0000256" key="2">
    <source>
        <dbReference type="ARBA" id="ARBA00004922"/>
    </source>
</evidence>
<dbReference type="InterPro" id="IPR038577">
    <property type="entry name" value="GT10-like_C_sf"/>
</dbReference>
<keyword evidence="7" id="KW-0735">Signal-anchor</keyword>
<dbReference type="EC" id="2.4.1.-" evidence="12"/>
<comment type="pathway">
    <text evidence="2">Protein modification; protein glycosylation.</text>
</comment>
<evidence type="ECO:0000256" key="1">
    <source>
        <dbReference type="ARBA" id="ARBA00004447"/>
    </source>
</evidence>
<evidence type="ECO:0000256" key="10">
    <source>
        <dbReference type="ARBA" id="ARBA00023136"/>
    </source>
</evidence>
<accession>A0A2S2PGS7</accession>
<organism evidence="15">
    <name type="scientific">Schizaphis graminum</name>
    <name type="common">Green bug aphid</name>
    <dbReference type="NCBI Taxonomy" id="13262"/>
    <lineage>
        <taxon>Eukaryota</taxon>
        <taxon>Metazoa</taxon>
        <taxon>Ecdysozoa</taxon>
        <taxon>Arthropoda</taxon>
        <taxon>Hexapoda</taxon>
        <taxon>Insecta</taxon>
        <taxon>Pterygota</taxon>
        <taxon>Neoptera</taxon>
        <taxon>Paraneoptera</taxon>
        <taxon>Hemiptera</taxon>
        <taxon>Sternorrhyncha</taxon>
        <taxon>Aphidomorpha</taxon>
        <taxon>Aphidoidea</taxon>
        <taxon>Aphididae</taxon>
        <taxon>Aphidini</taxon>
        <taxon>Schizaphis</taxon>
    </lineage>
</organism>
<evidence type="ECO:0000313" key="15">
    <source>
        <dbReference type="EMBL" id="MBY28627.1"/>
    </source>
</evidence>
<evidence type="ECO:0000259" key="13">
    <source>
        <dbReference type="Pfam" id="PF00852"/>
    </source>
</evidence>
<feature type="domain" description="Fucosyltransferase C-terminal" evidence="13">
    <location>
        <begin position="271"/>
        <end position="447"/>
    </location>
</feature>
<evidence type="ECO:0000256" key="11">
    <source>
        <dbReference type="ARBA" id="ARBA00023180"/>
    </source>
</evidence>